<evidence type="ECO:0000256" key="16">
    <source>
        <dbReference type="RuleBase" id="RU004278"/>
    </source>
</evidence>
<keyword evidence="13 16" id="KW-0472">Membrane</keyword>
<name>A0ABS7YU81_9VIBR</name>
<proteinExistence type="inferred from homology"/>
<evidence type="ECO:0000256" key="9">
    <source>
        <dbReference type="ARBA" id="ARBA00022967"/>
    </source>
</evidence>
<evidence type="ECO:0000256" key="12">
    <source>
        <dbReference type="ARBA" id="ARBA00023065"/>
    </source>
</evidence>
<comment type="caution">
    <text evidence="17">The sequence shown here is derived from an EMBL/GenBank/DDBJ whole genome shotgun (WGS) entry which is preliminary data.</text>
</comment>
<keyword evidence="6 16" id="KW-0813">Transport</keyword>
<evidence type="ECO:0000313" key="17">
    <source>
        <dbReference type="EMBL" id="MCA2019166.1"/>
    </source>
</evidence>
<keyword evidence="18" id="KW-1185">Reference proteome</keyword>
<comment type="subunit">
    <text evidence="5">Heterotrimer of an alpha, a beta and a gamma subunit.</text>
</comment>
<evidence type="ECO:0000256" key="4">
    <source>
        <dbReference type="ARBA" id="ARBA00005844"/>
    </source>
</evidence>
<evidence type="ECO:0000256" key="6">
    <source>
        <dbReference type="ARBA" id="ARBA00022448"/>
    </source>
</evidence>
<feature type="non-terminal residue" evidence="17">
    <location>
        <position position="1"/>
    </location>
</feature>
<evidence type="ECO:0000256" key="5">
    <source>
        <dbReference type="ARBA" id="ARBA00011869"/>
    </source>
</evidence>
<comment type="catalytic activity">
    <reaction evidence="15 16">
        <text>oxaloacetate + 2 Na(+)(in) + H(+) = pyruvate + 2 Na(+)(out) + CO2</text>
        <dbReference type="Rhea" id="RHEA:57724"/>
        <dbReference type="ChEBI" id="CHEBI:15361"/>
        <dbReference type="ChEBI" id="CHEBI:15378"/>
        <dbReference type="ChEBI" id="CHEBI:16452"/>
        <dbReference type="ChEBI" id="CHEBI:16526"/>
        <dbReference type="ChEBI" id="CHEBI:29101"/>
        <dbReference type="EC" id="7.2.4.2"/>
    </reaction>
</comment>
<dbReference type="InterPro" id="IPR023424">
    <property type="entry name" value="OadG"/>
</dbReference>
<keyword evidence="9" id="KW-1278">Translocase</keyword>
<organism evidence="17 18">
    <name type="scientific">Vibrio tritonius</name>
    <dbReference type="NCBI Taxonomy" id="1435069"/>
    <lineage>
        <taxon>Bacteria</taxon>
        <taxon>Pseudomonadati</taxon>
        <taxon>Pseudomonadota</taxon>
        <taxon>Gammaproteobacteria</taxon>
        <taxon>Vibrionales</taxon>
        <taxon>Vibrionaceae</taxon>
        <taxon>Vibrio</taxon>
    </lineage>
</organism>
<dbReference type="Pfam" id="PF04277">
    <property type="entry name" value="OAD_gamma"/>
    <property type="match status" value="1"/>
</dbReference>
<evidence type="ECO:0000256" key="2">
    <source>
        <dbReference type="ARBA" id="ARBA00003002"/>
    </source>
</evidence>
<comment type="function">
    <text evidence="2 16">Catalyzes the decarboxylation of oxaloacetate coupled to Na(+) translocation.</text>
</comment>
<evidence type="ECO:0000256" key="10">
    <source>
        <dbReference type="ARBA" id="ARBA00022989"/>
    </source>
</evidence>
<dbReference type="RefSeq" id="WP_225252380.1">
    <property type="nucleotide sequence ID" value="NZ_JAIWIU010000292.1"/>
</dbReference>
<reference evidence="18" key="1">
    <citation type="submission" date="2023-07" db="EMBL/GenBank/DDBJ databases">
        <title>Molecular identification of indigenous halophilic bacteria isolated from red sea cost, biodegradation of synthetic dyes and assessment of degraded metabolite toxicity.</title>
        <authorList>
            <person name="Chaieb K."/>
            <person name="Altayb H.N."/>
        </authorList>
    </citation>
    <scope>NUCLEOTIDE SEQUENCE [LARGE SCALE GENOMIC DNA]</scope>
    <source>
        <strain evidence="18">K20</strain>
    </source>
</reference>
<keyword evidence="7" id="KW-1003">Cell membrane</keyword>
<evidence type="ECO:0000256" key="14">
    <source>
        <dbReference type="ARBA" id="ARBA00023201"/>
    </source>
</evidence>
<dbReference type="HAMAP" id="MF_00404">
    <property type="entry name" value="OadG"/>
    <property type="match status" value="1"/>
</dbReference>
<sequence>GNVAMQETSLFMEGINLLTLGMGFVFIFLVFLVFATTGMSRFITRFAPPPVAPKAKAKTKPVVAPKTAQDDQLIAVLTAAVHHHRAQQQQNS</sequence>
<dbReference type="Proteomes" id="UP001199044">
    <property type="component" value="Unassembled WGS sequence"/>
</dbReference>
<evidence type="ECO:0000256" key="11">
    <source>
        <dbReference type="ARBA" id="ARBA00023053"/>
    </source>
</evidence>
<feature type="transmembrane region" description="Helical" evidence="16">
    <location>
        <begin position="15"/>
        <end position="35"/>
    </location>
</feature>
<evidence type="ECO:0000313" key="18">
    <source>
        <dbReference type="Proteomes" id="UP001199044"/>
    </source>
</evidence>
<evidence type="ECO:0000256" key="3">
    <source>
        <dbReference type="ARBA" id="ARBA00004162"/>
    </source>
</evidence>
<evidence type="ECO:0000256" key="7">
    <source>
        <dbReference type="ARBA" id="ARBA00022475"/>
    </source>
</evidence>
<accession>A0ABS7YU81</accession>
<comment type="similarity">
    <text evidence="4 16">Belongs to the OadG family.</text>
</comment>
<dbReference type="InterPro" id="IPR005899">
    <property type="entry name" value="Na_pump_deCOase"/>
</dbReference>
<keyword evidence="8 16" id="KW-0812">Transmembrane</keyword>
<comment type="subcellular location">
    <subcellularLocation>
        <location evidence="3 16">Cell membrane</location>
        <topology evidence="3 16">Single-pass membrane protein</topology>
    </subcellularLocation>
</comment>
<evidence type="ECO:0000256" key="13">
    <source>
        <dbReference type="ARBA" id="ARBA00023136"/>
    </source>
</evidence>
<dbReference type="NCBIfam" id="TIGR01195">
    <property type="entry name" value="oadG_fam"/>
    <property type="match status" value="1"/>
</dbReference>
<comment type="cofactor">
    <cofactor evidence="1 16">
        <name>Na(+)</name>
        <dbReference type="ChEBI" id="CHEBI:29101"/>
    </cofactor>
</comment>
<keyword evidence="11" id="KW-0915">Sodium</keyword>
<keyword evidence="14 16" id="KW-0739">Sodium transport</keyword>
<evidence type="ECO:0000256" key="1">
    <source>
        <dbReference type="ARBA" id="ARBA00001959"/>
    </source>
</evidence>
<keyword evidence="12 16" id="KW-0406">Ion transport</keyword>
<dbReference type="EC" id="7.2.4.2" evidence="16"/>
<protein>
    <recommendedName>
        <fullName evidence="16">Oxaloacetate decarboxylase gamma chain</fullName>
        <ecNumber evidence="16">7.2.4.2</ecNumber>
    </recommendedName>
</protein>
<evidence type="ECO:0000256" key="15">
    <source>
        <dbReference type="ARBA" id="ARBA00048176"/>
    </source>
</evidence>
<dbReference type="EMBL" id="JAIWIU010000292">
    <property type="protein sequence ID" value="MCA2019166.1"/>
    <property type="molecule type" value="Genomic_DNA"/>
</dbReference>
<gene>
    <name evidence="17" type="ORF">LDJ79_23895</name>
</gene>
<evidence type="ECO:0000256" key="8">
    <source>
        <dbReference type="ARBA" id="ARBA00022692"/>
    </source>
</evidence>
<keyword evidence="10 16" id="KW-1133">Transmembrane helix</keyword>